<dbReference type="GO" id="GO:0016020">
    <property type="term" value="C:membrane"/>
    <property type="evidence" value="ECO:0007669"/>
    <property type="project" value="UniProtKB-SubCell"/>
</dbReference>
<comment type="subcellular location">
    <subcellularLocation>
        <location evidence="1">Membrane</location>
        <topology evidence="1">Multi-pass membrane protein</topology>
    </subcellularLocation>
</comment>
<name>G8QN85_AZOOP</name>
<dbReference type="KEGG" id="dsu:Dsui_2574"/>
<keyword evidence="3 5" id="KW-1133">Transmembrane helix</keyword>
<evidence type="ECO:0000256" key="6">
    <source>
        <dbReference type="SAM" id="SignalP"/>
    </source>
</evidence>
<dbReference type="Pfam" id="PF04610">
    <property type="entry name" value="TrbL"/>
    <property type="match status" value="1"/>
</dbReference>
<accession>G8QN85</accession>
<keyword evidence="2 5" id="KW-0812">Transmembrane</keyword>
<feature type="transmembrane region" description="Helical" evidence="5">
    <location>
        <begin position="325"/>
        <end position="347"/>
    </location>
</feature>
<feature type="transmembrane region" description="Helical" evidence="5">
    <location>
        <begin position="87"/>
        <end position="107"/>
    </location>
</feature>
<dbReference type="GO" id="GO:0030255">
    <property type="term" value="P:protein secretion by the type IV secretion system"/>
    <property type="evidence" value="ECO:0007669"/>
    <property type="project" value="InterPro"/>
</dbReference>
<evidence type="ECO:0000256" key="5">
    <source>
        <dbReference type="SAM" id="Phobius"/>
    </source>
</evidence>
<feature type="chain" id="PRO_5003514876" evidence="6">
    <location>
        <begin position="23"/>
        <end position="374"/>
    </location>
</feature>
<evidence type="ECO:0000313" key="7">
    <source>
        <dbReference type="EMBL" id="AEV26925.1"/>
    </source>
</evidence>
<evidence type="ECO:0000256" key="2">
    <source>
        <dbReference type="ARBA" id="ARBA00022692"/>
    </source>
</evidence>
<feature type="transmembrane region" description="Helical" evidence="5">
    <location>
        <begin position="209"/>
        <end position="232"/>
    </location>
</feature>
<dbReference type="STRING" id="640081.Dsui_2574"/>
<feature type="transmembrane region" description="Helical" evidence="5">
    <location>
        <begin position="55"/>
        <end position="75"/>
    </location>
</feature>
<dbReference type="AlphaFoldDB" id="G8QN85"/>
<dbReference type="EMBL" id="CP003153">
    <property type="protein sequence ID" value="AEV26925.1"/>
    <property type="molecule type" value="Genomic_DNA"/>
</dbReference>
<organism evidence="7 8">
    <name type="scientific">Azospira oryzae (strain ATCC BAA-33 / DSM 13638 / PS)</name>
    <name type="common">Dechlorosoma suillum</name>
    <dbReference type="NCBI Taxonomy" id="640081"/>
    <lineage>
        <taxon>Bacteria</taxon>
        <taxon>Pseudomonadati</taxon>
        <taxon>Pseudomonadota</taxon>
        <taxon>Betaproteobacteria</taxon>
        <taxon>Rhodocyclales</taxon>
        <taxon>Rhodocyclaceae</taxon>
        <taxon>Azospira</taxon>
    </lineage>
</organism>
<keyword evidence="6" id="KW-0732">Signal</keyword>
<dbReference type="RefSeq" id="WP_014237606.1">
    <property type="nucleotide sequence ID" value="NC_016616.1"/>
</dbReference>
<reference evidence="7 8" key="1">
    <citation type="journal article" date="2012" name="J. Bacteriol.">
        <title>Complete genome sequence of the anaerobic perchlorate-reducing bacterium Azospira suillum strain PS.</title>
        <authorList>
            <person name="Byrne-Bailey K.G."/>
            <person name="Coates J.D."/>
        </authorList>
    </citation>
    <scope>NUCLEOTIDE SEQUENCE [LARGE SCALE GENOMIC DNA]</scope>
    <source>
        <strain evidence="8">ATCC BAA-33 / DSM 13638 / PS</strain>
    </source>
</reference>
<gene>
    <name evidence="7" type="ordered locus">Dsui_2574</name>
</gene>
<feature type="transmembrane region" description="Helical" evidence="5">
    <location>
        <begin position="265"/>
        <end position="285"/>
    </location>
</feature>
<evidence type="ECO:0000313" key="8">
    <source>
        <dbReference type="Proteomes" id="UP000005633"/>
    </source>
</evidence>
<evidence type="ECO:0000256" key="3">
    <source>
        <dbReference type="ARBA" id="ARBA00022989"/>
    </source>
</evidence>
<dbReference type="Proteomes" id="UP000005633">
    <property type="component" value="Chromosome"/>
</dbReference>
<feature type="signal peptide" evidence="6">
    <location>
        <begin position="1"/>
        <end position="22"/>
    </location>
</feature>
<dbReference type="HOGENOM" id="CLU_738982_0_0_4"/>
<keyword evidence="4 5" id="KW-0472">Membrane</keyword>
<sequence length="374" mass="41008">MKSYVRWFLVLLLLGLSRFAVAAESSMISVDDFADMIQSLKAAARMMSPYLVDEGIGLTSIFFGIGAFILLIKLFFGPGDPGVKANIFLHVAKAVLVIAMLASWVSYGSGPNQEVVTPMGNGSARLSNYKLPFSVENLMVDPFDGIVNGMFDKFGGGGGKEKLFNVIAQSWAKMWEASDKREELRNKYATDLNPLSYIKFWLQSMGDKIITFLFACVVALLALLLMVIYVFVIYLGDILAFLGMFVGPLMLPSMLFPPFSYLSDSWFKFMISAGFFKIIAAWTALVTMKTVEQIQVVANKMYEKMLASAGTVETIQNGYVMGGGLVVSMIMTVVYMAFAIFLMVQVWKLTDALMQGRGGLGISALDGAASKLRG</sequence>
<dbReference type="eggNOG" id="COG3704">
    <property type="taxonomic scope" value="Bacteria"/>
</dbReference>
<protein>
    <submittedName>
        <fullName evidence="7">Integral membrane protein (PIN domain superfamily)</fullName>
    </submittedName>
</protein>
<proteinExistence type="predicted"/>
<evidence type="ECO:0000256" key="4">
    <source>
        <dbReference type="ARBA" id="ARBA00023136"/>
    </source>
</evidence>
<evidence type="ECO:0000256" key="1">
    <source>
        <dbReference type="ARBA" id="ARBA00004141"/>
    </source>
</evidence>
<feature type="transmembrane region" description="Helical" evidence="5">
    <location>
        <begin position="239"/>
        <end position="259"/>
    </location>
</feature>
<dbReference type="InterPro" id="IPR007688">
    <property type="entry name" value="Conjugal_tfr_TrbL/VirB6"/>
</dbReference>